<keyword evidence="2" id="KW-1277">Toxin-antitoxin system</keyword>
<dbReference type="AlphaFoldDB" id="A0AAF1BQY1"/>
<dbReference type="NCBIfam" id="TIGR02385">
    <property type="entry name" value="RelE_StbE"/>
    <property type="match status" value="1"/>
</dbReference>
<dbReference type="PANTHER" id="PTHR35601">
    <property type="entry name" value="TOXIN RELE"/>
    <property type="match status" value="1"/>
</dbReference>
<dbReference type="InterPro" id="IPR035093">
    <property type="entry name" value="RelE/ParE_toxin_dom_sf"/>
</dbReference>
<reference evidence="4" key="1">
    <citation type="submission" date="2017-09" db="EMBL/GenBank/DDBJ databases">
        <title>Bacterial strain isolated from the female urinary microbiota.</title>
        <authorList>
            <person name="Thomas-White K."/>
            <person name="Kumar N."/>
            <person name="Forster S."/>
            <person name="Putonti C."/>
            <person name="Lawley T."/>
            <person name="Wolfe A.J."/>
        </authorList>
    </citation>
    <scope>NUCLEOTIDE SEQUENCE [LARGE SCALE GENOMIC DNA]</scope>
    <source>
        <strain evidence="4">UMB0959</strain>
    </source>
</reference>
<protein>
    <submittedName>
        <fullName evidence="3">Type II toxin-antitoxin system RelE/ParE family toxin</fullName>
    </submittedName>
</protein>
<name>A0AAF1BQY1_9STAP</name>
<dbReference type="Gene3D" id="3.30.2310.20">
    <property type="entry name" value="RelE-like"/>
    <property type="match status" value="1"/>
</dbReference>
<dbReference type="Proteomes" id="UP000243626">
    <property type="component" value="Chromosome"/>
</dbReference>
<accession>A0AAF1BQY1</accession>
<proteinExistence type="inferred from homology"/>
<comment type="similarity">
    <text evidence="1">Belongs to the RelE toxin family.</text>
</comment>
<sequence>MKYQVIYSKRAVKELKKLDKSQSKLLISWIEKNLKNTENPRKHGKNLKGVLNEYWRYRVGKYRIISIIDDNKIIINIISVGHRSNIYK</sequence>
<gene>
    <name evidence="3" type="ORF">CJ229_005190</name>
</gene>
<organism evidence="3 4">
    <name type="scientific">Nosocomiicoccus massiliensis</name>
    <dbReference type="NCBI Taxonomy" id="1232430"/>
    <lineage>
        <taxon>Bacteria</taxon>
        <taxon>Bacillati</taxon>
        <taxon>Bacillota</taxon>
        <taxon>Bacilli</taxon>
        <taxon>Bacillales</taxon>
        <taxon>Staphylococcaceae</taxon>
        <taxon>Nosocomiicoccus</taxon>
    </lineage>
</organism>
<evidence type="ECO:0000313" key="3">
    <source>
        <dbReference type="EMBL" id="WOS95498.1"/>
    </source>
</evidence>
<dbReference type="KEGG" id="nmy:CJ229_005190"/>
<dbReference type="EMBL" id="CP136964">
    <property type="protein sequence ID" value="WOS95498.1"/>
    <property type="molecule type" value="Genomic_DNA"/>
</dbReference>
<keyword evidence="4" id="KW-1185">Reference proteome</keyword>
<dbReference type="SUPFAM" id="SSF143011">
    <property type="entry name" value="RelE-like"/>
    <property type="match status" value="1"/>
</dbReference>
<evidence type="ECO:0000256" key="1">
    <source>
        <dbReference type="ARBA" id="ARBA00006226"/>
    </source>
</evidence>
<dbReference type="RefSeq" id="WP_068129443.1">
    <property type="nucleotide sequence ID" value="NZ_CP136964.1"/>
</dbReference>
<dbReference type="InterPro" id="IPR007712">
    <property type="entry name" value="RelE/ParE_toxin"/>
</dbReference>
<dbReference type="PANTHER" id="PTHR35601:SF1">
    <property type="entry name" value="TOXIN RELE"/>
    <property type="match status" value="1"/>
</dbReference>
<dbReference type="Pfam" id="PF05016">
    <property type="entry name" value="ParE_toxin"/>
    <property type="match status" value="1"/>
</dbReference>
<evidence type="ECO:0000313" key="4">
    <source>
        <dbReference type="Proteomes" id="UP000243626"/>
    </source>
</evidence>
<evidence type="ECO:0000256" key="2">
    <source>
        <dbReference type="ARBA" id="ARBA00022649"/>
    </source>
</evidence>